<organism evidence="8 9">
    <name type="scientific">Dehalobacter restrictus</name>
    <dbReference type="NCBI Taxonomy" id="55583"/>
    <lineage>
        <taxon>Bacteria</taxon>
        <taxon>Bacillati</taxon>
        <taxon>Bacillota</taxon>
        <taxon>Clostridia</taxon>
        <taxon>Eubacteriales</taxon>
        <taxon>Desulfitobacteriaceae</taxon>
        <taxon>Dehalobacter</taxon>
    </lineage>
</organism>
<dbReference type="RefSeq" id="WP_025204948.1">
    <property type="nucleotide sequence ID" value="NZ_CP046996.1"/>
</dbReference>
<protein>
    <submittedName>
        <fullName evidence="8">Putative hydroxymethylpyrimidine transporter CytX</fullName>
    </submittedName>
</protein>
<dbReference type="InterPro" id="IPR026030">
    <property type="entry name" value="Pur-cyt_permease_Fcy2/21/22"/>
</dbReference>
<feature type="transmembrane region" description="Helical" evidence="7">
    <location>
        <begin position="251"/>
        <end position="278"/>
    </location>
</feature>
<evidence type="ECO:0000256" key="2">
    <source>
        <dbReference type="ARBA" id="ARBA00008974"/>
    </source>
</evidence>
<evidence type="ECO:0000256" key="7">
    <source>
        <dbReference type="SAM" id="Phobius"/>
    </source>
</evidence>
<name>A0A857DDN6_9FIRM</name>
<sequence>MSDSKIPDNKTQGVPSFSHFILWFGAAVSIAEIYTGALIAPLGFSKGVQAILLGHLLGVVILGLTGIIGAEKRISAIESTRISFGKYGSYGFSVLNILQLLGWTAVMIIVGARSVNEISKILWGFNNQLLWSIFIGLLICLWIGVGIKKLNKVNALAVGLLFILTIVLSTIVFKNPGLAVQIPDGELSFGAAVELSVIMPLSWLPLISDYTRYSKSRKGAFWGSAGGYFVGSSWMYVIGLGAAIVAGNSDISAILLSANLGIAAMGIVVLSTVTTTFLDAYSAGVSYLNIWPKANDKIAGLVMTFIGTVLAVIVPMEQYENFLYAIGSVFAPLFAILLTEYYIFRKKEIKEDQAINWLNMLIWVIGVVLYQQFAASGFFLGSTLPVMVITAIFCILGKGVVGKWISSKNV</sequence>
<feature type="transmembrane region" description="Helical" evidence="7">
    <location>
        <begin position="355"/>
        <end position="373"/>
    </location>
</feature>
<comment type="similarity">
    <text evidence="2">Belongs to the purine-cytosine permease (2.A.39) family.</text>
</comment>
<dbReference type="CDD" id="cd11484">
    <property type="entry name" value="SLC-NCS1sbd_CobB-like"/>
    <property type="match status" value="1"/>
</dbReference>
<feature type="transmembrane region" description="Helical" evidence="7">
    <location>
        <begin position="322"/>
        <end position="343"/>
    </location>
</feature>
<evidence type="ECO:0000256" key="1">
    <source>
        <dbReference type="ARBA" id="ARBA00004141"/>
    </source>
</evidence>
<evidence type="ECO:0000313" key="9">
    <source>
        <dbReference type="Proteomes" id="UP000430508"/>
    </source>
</evidence>
<feature type="transmembrane region" description="Helical" evidence="7">
    <location>
        <begin position="20"/>
        <end position="44"/>
    </location>
</feature>
<feature type="transmembrane region" description="Helical" evidence="7">
    <location>
        <begin position="90"/>
        <end position="109"/>
    </location>
</feature>
<comment type="subcellular location">
    <subcellularLocation>
        <location evidence="1">Membrane</location>
        <topology evidence="1">Multi-pass membrane protein</topology>
    </subcellularLocation>
</comment>
<feature type="transmembrane region" description="Helical" evidence="7">
    <location>
        <begin position="129"/>
        <end position="147"/>
    </location>
</feature>
<dbReference type="InterPro" id="IPR030191">
    <property type="entry name" value="CodB"/>
</dbReference>
<feature type="transmembrane region" description="Helical" evidence="7">
    <location>
        <begin position="379"/>
        <end position="401"/>
    </location>
</feature>
<feature type="transmembrane region" description="Helical" evidence="7">
    <location>
        <begin position="50"/>
        <end position="70"/>
    </location>
</feature>
<feature type="transmembrane region" description="Helical" evidence="7">
    <location>
        <begin position="298"/>
        <end position="316"/>
    </location>
</feature>
<dbReference type="PANTHER" id="PTHR30569">
    <property type="entry name" value="CYTOSINE TRANSPORTER CODB"/>
    <property type="match status" value="1"/>
</dbReference>
<gene>
    <name evidence="8" type="primary">cytX</name>
    <name evidence="8" type="ORF">GQ588_01030</name>
</gene>
<evidence type="ECO:0000313" key="8">
    <source>
        <dbReference type="EMBL" id="QGZ99353.1"/>
    </source>
</evidence>
<dbReference type="InterPro" id="IPR001248">
    <property type="entry name" value="Pur-cyt_permease"/>
</dbReference>
<accession>A0A857DDN6</accession>
<keyword evidence="3" id="KW-0813">Transport</keyword>
<dbReference type="PANTHER" id="PTHR30569:SF0">
    <property type="entry name" value="CYTOSINE PERMEASE"/>
    <property type="match status" value="1"/>
</dbReference>
<evidence type="ECO:0000256" key="3">
    <source>
        <dbReference type="ARBA" id="ARBA00022448"/>
    </source>
</evidence>
<dbReference type="PIRSF" id="PIRSF002744">
    <property type="entry name" value="Pur-cyt_permease"/>
    <property type="match status" value="1"/>
</dbReference>
<dbReference type="GO" id="GO:0005886">
    <property type="term" value="C:plasma membrane"/>
    <property type="evidence" value="ECO:0007669"/>
    <property type="project" value="TreeGrafter"/>
</dbReference>
<feature type="transmembrane region" description="Helical" evidence="7">
    <location>
        <begin position="154"/>
        <end position="175"/>
    </location>
</feature>
<dbReference type="Gene3D" id="1.10.4160.10">
    <property type="entry name" value="Hydantoin permease"/>
    <property type="match status" value="1"/>
</dbReference>
<keyword evidence="4 7" id="KW-0812">Transmembrane</keyword>
<keyword evidence="5 7" id="KW-1133">Transmembrane helix</keyword>
<dbReference type="AlphaFoldDB" id="A0A857DDN6"/>
<reference evidence="8 9" key="1">
    <citation type="submission" date="2019-12" db="EMBL/GenBank/DDBJ databases">
        <title>Sequence classification of anaerobic respiratory reductive dehalogenases: First we see many, then we see few.</title>
        <authorList>
            <person name="Molenda O."/>
            <person name="Puentes Jacome L.A."/>
            <person name="Cao X."/>
            <person name="Nesbo C.L."/>
            <person name="Tang S."/>
            <person name="Morson N."/>
            <person name="Patron J."/>
            <person name="Lomheim L."/>
            <person name="Wishart D.S."/>
            <person name="Edwards E.A."/>
        </authorList>
    </citation>
    <scope>NUCLEOTIDE SEQUENCE [LARGE SCALE GENOMIC DNA]</scope>
    <source>
        <strain evidence="8 9">12DCA</strain>
    </source>
</reference>
<evidence type="ECO:0000256" key="6">
    <source>
        <dbReference type="ARBA" id="ARBA00023136"/>
    </source>
</evidence>
<dbReference type="Pfam" id="PF02133">
    <property type="entry name" value="Transp_cyt_pur"/>
    <property type="match status" value="1"/>
</dbReference>
<dbReference type="EMBL" id="CP046996">
    <property type="protein sequence ID" value="QGZ99353.1"/>
    <property type="molecule type" value="Genomic_DNA"/>
</dbReference>
<keyword evidence="6 7" id="KW-0472">Membrane</keyword>
<dbReference type="NCBIfam" id="TIGR02358">
    <property type="entry name" value="thia_cytX"/>
    <property type="match status" value="1"/>
</dbReference>
<dbReference type="GO" id="GO:0015209">
    <property type="term" value="F:cytosine transmembrane transporter activity"/>
    <property type="evidence" value="ECO:0007669"/>
    <property type="project" value="InterPro"/>
</dbReference>
<feature type="transmembrane region" description="Helical" evidence="7">
    <location>
        <begin position="187"/>
        <end position="207"/>
    </location>
</feature>
<dbReference type="InterPro" id="IPR012732">
    <property type="entry name" value="Thia_CytX"/>
</dbReference>
<evidence type="ECO:0000256" key="4">
    <source>
        <dbReference type="ARBA" id="ARBA00022692"/>
    </source>
</evidence>
<evidence type="ECO:0000256" key="5">
    <source>
        <dbReference type="ARBA" id="ARBA00022989"/>
    </source>
</evidence>
<dbReference type="Proteomes" id="UP000430508">
    <property type="component" value="Chromosome"/>
</dbReference>
<feature type="transmembrane region" description="Helical" evidence="7">
    <location>
        <begin position="219"/>
        <end position="245"/>
    </location>
</feature>
<proteinExistence type="inferred from homology"/>